<evidence type="ECO:0008006" key="3">
    <source>
        <dbReference type="Google" id="ProtNLM"/>
    </source>
</evidence>
<evidence type="ECO:0000313" key="1">
    <source>
        <dbReference type="EMBL" id="APE38801.1"/>
    </source>
</evidence>
<dbReference type="KEGG" id="nsl:BOX37_28110"/>
<dbReference type="EMBL" id="CP018082">
    <property type="protein sequence ID" value="APE38801.1"/>
    <property type="molecule type" value="Genomic_DNA"/>
</dbReference>
<protein>
    <recommendedName>
        <fullName evidence="3">DNA-directed RNA polymerase subunit beta</fullName>
    </recommendedName>
</protein>
<proteinExistence type="predicted"/>
<organism evidence="1 2">
    <name type="scientific">Nocardia mangyaensis</name>
    <dbReference type="NCBI Taxonomy" id="2213200"/>
    <lineage>
        <taxon>Bacteria</taxon>
        <taxon>Bacillati</taxon>
        <taxon>Actinomycetota</taxon>
        <taxon>Actinomycetes</taxon>
        <taxon>Mycobacteriales</taxon>
        <taxon>Nocardiaceae</taxon>
        <taxon>Nocardia</taxon>
    </lineage>
</organism>
<name>A0A1J0W3H4_9NOCA</name>
<sequence>MDLIGASVASRCAYYQQVCQLPALIDPDSGQIIVFAGRVQAVMVPWALGQRVRSSLSRSDAGCGPIVFHPKSGSWTFITNSDLGIDPTADDTLFWRGHVVVLASGIPIALPTPTATNADPCREWELPPTSPQRPMTHTVLNAVRICLKRGGTR</sequence>
<dbReference type="Proteomes" id="UP000183810">
    <property type="component" value="Chromosome"/>
</dbReference>
<reference evidence="1" key="1">
    <citation type="submission" date="2016-11" db="EMBL/GenBank/DDBJ databases">
        <authorList>
            <person name="Jaros S."/>
            <person name="Januszkiewicz K."/>
            <person name="Wedrychowicz H."/>
        </authorList>
    </citation>
    <scope>NUCLEOTIDE SEQUENCE [LARGE SCALE GENOMIC DNA]</scope>
    <source>
        <strain evidence="1">Y48</strain>
    </source>
</reference>
<dbReference type="AlphaFoldDB" id="A0A1J0W3H4"/>
<gene>
    <name evidence="1" type="ORF">BOX37_28110</name>
</gene>
<evidence type="ECO:0000313" key="2">
    <source>
        <dbReference type="Proteomes" id="UP000183810"/>
    </source>
</evidence>
<keyword evidence="2" id="KW-1185">Reference proteome</keyword>
<accession>A0A1J0W3H4</accession>